<accession>A0A9X3IZ21</accession>
<sequence length="157" mass="16720">MTEIAQLFESALRQNRATLLRKAAINTVARMPATTKLSELLSSEAGASIRQLSISELREALAALVPARAARPAAAAATTTSEGEGAANGAGEAREVQVYKQILTAIEDEPLTIGQLAKRIDCDIAELRGYLAWMKKMGKIDSSGRARATRYHKPAGA</sequence>
<comment type="caution">
    <text evidence="1">The sequence shown here is derived from an EMBL/GenBank/DDBJ whole genome shotgun (WGS) entry which is preliminary data.</text>
</comment>
<keyword evidence="2" id="KW-1185">Reference proteome</keyword>
<evidence type="ECO:0000313" key="2">
    <source>
        <dbReference type="Proteomes" id="UP001150924"/>
    </source>
</evidence>
<reference evidence="1" key="1">
    <citation type="submission" date="2022-11" db="EMBL/GenBank/DDBJ databases">
        <title>Minimal conservation of predation-associated metabolite biosynthetic gene clusters underscores biosynthetic potential of Myxococcota including descriptions for ten novel species: Archangium lansinium sp. nov., Myxococcus landrumus sp. nov., Nannocystis bai.</title>
        <authorList>
            <person name="Ahearne A."/>
            <person name="Stevens C."/>
            <person name="Phillips K."/>
        </authorList>
    </citation>
    <scope>NUCLEOTIDE SEQUENCE</scope>
    <source>
        <strain evidence="1">Na p29</strain>
    </source>
</reference>
<protein>
    <submittedName>
        <fullName evidence="1">Uncharacterized protein</fullName>
    </submittedName>
</protein>
<organism evidence="1 2">
    <name type="scientific">Nannocystis pusilla</name>
    <dbReference type="NCBI Taxonomy" id="889268"/>
    <lineage>
        <taxon>Bacteria</taxon>
        <taxon>Pseudomonadati</taxon>
        <taxon>Myxococcota</taxon>
        <taxon>Polyangia</taxon>
        <taxon>Nannocystales</taxon>
        <taxon>Nannocystaceae</taxon>
        <taxon>Nannocystis</taxon>
    </lineage>
</organism>
<dbReference type="InterPro" id="IPR036390">
    <property type="entry name" value="WH_DNA-bd_sf"/>
</dbReference>
<proteinExistence type="predicted"/>
<dbReference type="RefSeq" id="WP_267770111.1">
    <property type="nucleotide sequence ID" value="NZ_JAPNKE010000002.1"/>
</dbReference>
<dbReference type="EMBL" id="JAPNKE010000002">
    <property type="protein sequence ID" value="MCY1007483.1"/>
    <property type="molecule type" value="Genomic_DNA"/>
</dbReference>
<dbReference type="AlphaFoldDB" id="A0A9X3IZ21"/>
<gene>
    <name evidence="1" type="ORF">OV079_18385</name>
</gene>
<dbReference type="SUPFAM" id="SSF46785">
    <property type="entry name" value="Winged helix' DNA-binding domain"/>
    <property type="match status" value="1"/>
</dbReference>
<dbReference type="Proteomes" id="UP001150924">
    <property type="component" value="Unassembled WGS sequence"/>
</dbReference>
<evidence type="ECO:0000313" key="1">
    <source>
        <dbReference type="EMBL" id="MCY1007483.1"/>
    </source>
</evidence>
<name>A0A9X3IZ21_9BACT</name>